<dbReference type="AlphaFoldDB" id="A0A450ZN35"/>
<protein>
    <recommendedName>
        <fullName evidence="2">DUF4160 domain-containing protein</fullName>
    </recommendedName>
</protein>
<organism evidence="1">
    <name type="scientific">Candidatus Kentrum sp. TUN</name>
    <dbReference type="NCBI Taxonomy" id="2126343"/>
    <lineage>
        <taxon>Bacteria</taxon>
        <taxon>Pseudomonadati</taxon>
        <taxon>Pseudomonadota</taxon>
        <taxon>Gammaproteobacteria</taxon>
        <taxon>Candidatus Kentrum</taxon>
    </lineage>
</organism>
<proteinExistence type="predicted"/>
<dbReference type="InterPro" id="IPR025427">
    <property type="entry name" value="DUF4160"/>
</dbReference>
<sequence length="56" mass="6222">MAVYSIKDGTVLAGALPQKKHKLVVAWIEIHQEDLMADWELAVNGQNPLPIRGLDQ</sequence>
<gene>
    <name evidence="1" type="ORF">BECKTUN1418D_GA0071000_102815</name>
</gene>
<evidence type="ECO:0000313" key="1">
    <source>
        <dbReference type="EMBL" id="VFK55180.1"/>
    </source>
</evidence>
<dbReference type="Pfam" id="PF13711">
    <property type="entry name" value="DUF4160"/>
    <property type="match status" value="1"/>
</dbReference>
<reference evidence="1" key="1">
    <citation type="submission" date="2019-02" db="EMBL/GenBank/DDBJ databases">
        <authorList>
            <person name="Gruber-Vodicka R. H."/>
            <person name="Seah K. B. B."/>
        </authorList>
    </citation>
    <scope>NUCLEOTIDE SEQUENCE</scope>
    <source>
        <strain evidence="1">BECK_BY1</strain>
    </source>
</reference>
<evidence type="ECO:0008006" key="2">
    <source>
        <dbReference type="Google" id="ProtNLM"/>
    </source>
</evidence>
<name>A0A450ZN35_9GAMM</name>
<dbReference type="EMBL" id="CAADFX010000028">
    <property type="protein sequence ID" value="VFK55180.1"/>
    <property type="molecule type" value="Genomic_DNA"/>
</dbReference>
<accession>A0A450ZN35</accession>